<organism evidence="2 3">
    <name type="scientific">Mycolicibacter acidiphilus</name>
    <dbReference type="NCBI Taxonomy" id="2835306"/>
    <lineage>
        <taxon>Bacteria</taxon>
        <taxon>Bacillati</taxon>
        <taxon>Actinomycetota</taxon>
        <taxon>Actinomycetes</taxon>
        <taxon>Mycobacteriales</taxon>
        <taxon>Mycobacteriaceae</taxon>
        <taxon>Mycolicibacter</taxon>
    </lineage>
</organism>
<evidence type="ECO:0000259" key="1">
    <source>
        <dbReference type="Pfam" id="PF12728"/>
    </source>
</evidence>
<sequence length="67" mass="7692">MKQIAPPLRGLLNRKEAAVYLGCSTRRVDDLRRAGFLPARLDGREWKYTCEDLNMYIDALPRNKALA</sequence>
<gene>
    <name evidence="2" type="ORF">KIH27_03310</name>
</gene>
<dbReference type="Pfam" id="PF12728">
    <property type="entry name" value="HTH_17"/>
    <property type="match status" value="1"/>
</dbReference>
<feature type="domain" description="Helix-turn-helix" evidence="1">
    <location>
        <begin position="11"/>
        <end position="58"/>
    </location>
</feature>
<dbReference type="InterPro" id="IPR041657">
    <property type="entry name" value="HTH_17"/>
</dbReference>
<dbReference type="Proteomes" id="UP001519535">
    <property type="component" value="Unassembled WGS sequence"/>
</dbReference>
<reference evidence="2 3" key="1">
    <citation type="submission" date="2021-05" db="EMBL/GenBank/DDBJ databases">
        <title>Mycobacterium acidophilum sp. nov., an extremely acid-tolerant member of the genus Mycobacterium.</title>
        <authorList>
            <person name="Xia J."/>
        </authorList>
    </citation>
    <scope>NUCLEOTIDE SEQUENCE [LARGE SCALE GENOMIC DNA]</scope>
    <source>
        <strain evidence="2 3">M1</strain>
    </source>
</reference>
<dbReference type="EMBL" id="JAHCLR010000004">
    <property type="protein sequence ID" value="MBS9532611.1"/>
    <property type="molecule type" value="Genomic_DNA"/>
</dbReference>
<keyword evidence="3" id="KW-1185">Reference proteome</keyword>
<comment type="caution">
    <text evidence="2">The sequence shown here is derived from an EMBL/GenBank/DDBJ whole genome shotgun (WGS) entry which is preliminary data.</text>
</comment>
<name>A0ABS5RGM0_9MYCO</name>
<dbReference type="InterPro" id="IPR009061">
    <property type="entry name" value="DNA-bd_dom_put_sf"/>
</dbReference>
<proteinExistence type="predicted"/>
<accession>A0ABS5RGM0</accession>
<evidence type="ECO:0000313" key="2">
    <source>
        <dbReference type="EMBL" id="MBS9532611.1"/>
    </source>
</evidence>
<protein>
    <submittedName>
        <fullName evidence="2">Helix-turn-helix domain-containing protein</fullName>
    </submittedName>
</protein>
<evidence type="ECO:0000313" key="3">
    <source>
        <dbReference type="Proteomes" id="UP001519535"/>
    </source>
</evidence>
<dbReference type="RefSeq" id="WP_214091503.1">
    <property type="nucleotide sequence ID" value="NZ_JAHCLR010000004.1"/>
</dbReference>
<dbReference type="SUPFAM" id="SSF46955">
    <property type="entry name" value="Putative DNA-binding domain"/>
    <property type="match status" value="1"/>
</dbReference>